<sequence>MRAPGPSGLRIKSPDLLVAESGADREGNGLKRSMGLFQLVCFGIGAIVGTGIFVGLSDTVAEAGPAVIVSFLLAAATCVFTAFSFGELGGAIPVSGSSYSYAYATLGERTAFLVGWCLLLEYGVSVSAVAVGWGQYLNELLGSLTGWQLPAALSNPPGEGGIVNVPAVVVILLAALLLVRGIRESARATAAMAVLKLAILVLFCAIGFTAFRAGHLSPFAPQSIAGITSGASVAFFSYIGFDAITTAGEEVRNPRRNIPLAIMICIGVVTVLYCLVAVSAIGALSSDQVADQPAALSLIVNRVTHSALGGGVIAFGAVVAIASVVLAVMYGQTRILMSMSRDGLVPRVFERISPRTSTPVANTWIVAAVFAVPAAVVPLDVVMNLTTIGTLAVMAAVNLSVLVLRRTRPDLPRRFRVPFFPLSPILGIAFCGYLIYGTGPATWLQFVAFLVAGALVYALYGRRHSRLGQGAGLEAVSAPTADGERDGHGGDEKNGAKADAKADAKDDEKADAKDVERDDEKERGAAVSSGAAGALREG</sequence>
<dbReference type="PIRSF" id="PIRSF006060">
    <property type="entry name" value="AA_transporter"/>
    <property type="match status" value="1"/>
</dbReference>
<feature type="region of interest" description="Disordered" evidence="5">
    <location>
        <begin position="478"/>
        <end position="538"/>
    </location>
</feature>
<feature type="transmembrane region" description="Helical" evidence="6">
    <location>
        <begin position="68"/>
        <end position="90"/>
    </location>
</feature>
<feature type="transmembrane region" description="Helical" evidence="6">
    <location>
        <begin position="219"/>
        <end position="239"/>
    </location>
</feature>
<name>A0ABN6R2K8_STRNI</name>
<feature type="transmembrane region" description="Helical" evidence="6">
    <location>
        <begin position="305"/>
        <end position="331"/>
    </location>
</feature>
<feature type="transmembrane region" description="Helical" evidence="6">
    <location>
        <begin position="442"/>
        <end position="460"/>
    </location>
</feature>
<feature type="transmembrane region" description="Helical" evidence="6">
    <location>
        <begin position="191"/>
        <end position="213"/>
    </location>
</feature>
<evidence type="ECO:0000256" key="2">
    <source>
        <dbReference type="ARBA" id="ARBA00022692"/>
    </source>
</evidence>
<dbReference type="Gene3D" id="1.20.1740.10">
    <property type="entry name" value="Amino acid/polyamine transporter I"/>
    <property type="match status" value="1"/>
</dbReference>
<reference evidence="7" key="1">
    <citation type="submission" date="2022-06" db="EMBL/GenBank/DDBJ databases">
        <title>Complete genome sequence of Streptomyces nigrescens HEK616.</title>
        <authorList>
            <person name="Asamizu S."/>
            <person name="Onaka H."/>
        </authorList>
    </citation>
    <scope>NUCLEOTIDE SEQUENCE</scope>
    <source>
        <strain evidence="7">HEK616</strain>
    </source>
</reference>
<feature type="compositionally biased region" description="Low complexity" evidence="5">
    <location>
        <begin position="525"/>
        <end position="538"/>
    </location>
</feature>
<organism evidence="7 8">
    <name type="scientific">Streptomyces nigrescens</name>
    <dbReference type="NCBI Taxonomy" id="1920"/>
    <lineage>
        <taxon>Bacteria</taxon>
        <taxon>Bacillati</taxon>
        <taxon>Actinomycetota</taxon>
        <taxon>Actinomycetes</taxon>
        <taxon>Kitasatosporales</taxon>
        <taxon>Streptomycetaceae</taxon>
        <taxon>Streptomyces</taxon>
    </lineage>
</organism>
<dbReference type="EMBL" id="AP026073">
    <property type="protein sequence ID" value="BDM71616.1"/>
    <property type="molecule type" value="Genomic_DNA"/>
</dbReference>
<dbReference type="PANTHER" id="PTHR43243">
    <property type="entry name" value="INNER MEMBRANE TRANSPORTER YGJI-RELATED"/>
    <property type="match status" value="1"/>
</dbReference>
<keyword evidence="8" id="KW-1185">Reference proteome</keyword>
<proteinExistence type="predicted"/>
<feature type="transmembrane region" description="Helical" evidence="6">
    <location>
        <begin position="260"/>
        <end position="285"/>
    </location>
</feature>
<feature type="transmembrane region" description="Helical" evidence="6">
    <location>
        <begin position="385"/>
        <end position="405"/>
    </location>
</feature>
<protein>
    <submittedName>
        <fullName evidence="7">Amino acid permease</fullName>
    </submittedName>
</protein>
<feature type="transmembrane region" description="Helical" evidence="6">
    <location>
        <begin position="417"/>
        <end position="436"/>
    </location>
</feature>
<accession>A0ABN6R2K8</accession>
<feature type="transmembrane region" description="Helical" evidence="6">
    <location>
        <begin position="111"/>
        <end position="133"/>
    </location>
</feature>
<gene>
    <name evidence="7" type="ORF">HEK616_51030</name>
</gene>
<evidence type="ECO:0000313" key="7">
    <source>
        <dbReference type="EMBL" id="BDM71616.1"/>
    </source>
</evidence>
<comment type="subcellular location">
    <subcellularLocation>
        <location evidence="1">Membrane</location>
        <topology evidence="1">Multi-pass membrane protein</topology>
    </subcellularLocation>
</comment>
<evidence type="ECO:0000256" key="6">
    <source>
        <dbReference type="SAM" id="Phobius"/>
    </source>
</evidence>
<evidence type="ECO:0000256" key="4">
    <source>
        <dbReference type="ARBA" id="ARBA00023136"/>
    </source>
</evidence>
<feature type="compositionally biased region" description="Basic and acidic residues" evidence="5">
    <location>
        <begin position="482"/>
        <end position="524"/>
    </location>
</feature>
<dbReference type="Pfam" id="PF13520">
    <property type="entry name" value="AA_permease_2"/>
    <property type="match status" value="1"/>
</dbReference>
<feature type="transmembrane region" description="Helical" evidence="6">
    <location>
        <begin position="35"/>
        <end position="56"/>
    </location>
</feature>
<dbReference type="Proteomes" id="UP001059597">
    <property type="component" value="Chromosome"/>
</dbReference>
<feature type="transmembrane region" description="Helical" evidence="6">
    <location>
        <begin position="161"/>
        <end position="179"/>
    </location>
</feature>
<evidence type="ECO:0000256" key="1">
    <source>
        <dbReference type="ARBA" id="ARBA00004141"/>
    </source>
</evidence>
<dbReference type="InterPro" id="IPR002293">
    <property type="entry name" value="AA/rel_permease1"/>
</dbReference>
<keyword evidence="4 6" id="KW-0472">Membrane</keyword>
<keyword evidence="3 6" id="KW-1133">Transmembrane helix</keyword>
<evidence type="ECO:0000256" key="3">
    <source>
        <dbReference type="ARBA" id="ARBA00022989"/>
    </source>
</evidence>
<dbReference type="PANTHER" id="PTHR43243:SF24">
    <property type="entry name" value="CATIONIC AMINO ACID TRANSPORT INTEGRAL MEMBRANE PROTEIN ROCE-RELATED"/>
    <property type="match status" value="1"/>
</dbReference>
<dbReference type="RefSeq" id="WP_261955182.1">
    <property type="nucleotide sequence ID" value="NZ_AP026073.1"/>
</dbReference>
<evidence type="ECO:0000256" key="5">
    <source>
        <dbReference type="SAM" id="MobiDB-lite"/>
    </source>
</evidence>
<feature type="transmembrane region" description="Helical" evidence="6">
    <location>
        <begin position="360"/>
        <end position="379"/>
    </location>
</feature>
<keyword evidence="2 6" id="KW-0812">Transmembrane</keyword>
<evidence type="ECO:0000313" key="8">
    <source>
        <dbReference type="Proteomes" id="UP001059597"/>
    </source>
</evidence>